<name>E6MSF5_9BACT</name>
<comment type="caution">
    <text evidence="1">The sequence shown here is derived from an EMBL/GenBank/DDBJ whole genome shotgun (WGS) entry which is preliminary data.</text>
</comment>
<accession>E6MSF5</accession>
<dbReference type="Proteomes" id="UP000003874">
    <property type="component" value="Unassembled WGS sequence"/>
</dbReference>
<gene>
    <name evidence="1" type="ORF">HMPREF9420_2423</name>
</gene>
<proteinExistence type="predicted"/>
<keyword evidence="2" id="KW-1185">Reference proteome</keyword>
<organism evidence="1 2">
    <name type="scientific">Segatella salivae DSM 15606</name>
    <dbReference type="NCBI Taxonomy" id="888832"/>
    <lineage>
        <taxon>Bacteria</taxon>
        <taxon>Pseudomonadati</taxon>
        <taxon>Bacteroidota</taxon>
        <taxon>Bacteroidia</taxon>
        <taxon>Bacteroidales</taxon>
        <taxon>Prevotellaceae</taxon>
        <taxon>Segatella</taxon>
    </lineage>
</organism>
<protein>
    <submittedName>
        <fullName evidence="1">Uncharacterized protein</fullName>
    </submittedName>
</protein>
<dbReference type="STRING" id="888832.HMPREF9420_2423"/>
<dbReference type="HOGENOM" id="CLU_3255949_0_0_10"/>
<dbReference type="EMBL" id="AEQO01000189">
    <property type="protein sequence ID" value="EFV03414.1"/>
    <property type="molecule type" value="Genomic_DNA"/>
</dbReference>
<evidence type="ECO:0000313" key="2">
    <source>
        <dbReference type="Proteomes" id="UP000003874"/>
    </source>
</evidence>
<reference evidence="1 2" key="1">
    <citation type="submission" date="2010-12" db="EMBL/GenBank/DDBJ databases">
        <authorList>
            <person name="Muzny D."/>
            <person name="Qin X."/>
            <person name="Deng J."/>
            <person name="Jiang H."/>
            <person name="Liu Y."/>
            <person name="Qu J."/>
            <person name="Song X.-Z."/>
            <person name="Zhang L."/>
            <person name="Thornton R."/>
            <person name="Coyle M."/>
            <person name="Francisco L."/>
            <person name="Jackson L."/>
            <person name="Javaid M."/>
            <person name="Korchina V."/>
            <person name="Kovar C."/>
            <person name="Mata R."/>
            <person name="Mathew T."/>
            <person name="Ngo R."/>
            <person name="Nguyen L."/>
            <person name="Nguyen N."/>
            <person name="Okwuonu G."/>
            <person name="Ongeri F."/>
            <person name="Pham C."/>
            <person name="Simmons D."/>
            <person name="Wilczek-Boney K."/>
            <person name="Hale W."/>
            <person name="Jakkamsetti A."/>
            <person name="Pham P."/>
            <person name="Ruth R."/>
            <person name="San Lucas F."/>
            <person name="Warren J."/>
            <person name="Zhang J."/>
            <person name="Zhao Z."/>
            <person name="Zhou C."/>
            <person name="Zhu D."/>
            <person name="Lee S."/>
            <person name="Bess C."/>
            <person name="Blankenburg K."/>
            <person name="Forbes L."/>
            <person name="Fu Q."/>
            <person name="Gubbala S."/>
            <person name="Hirani K."/>
            <person name="Jayaseelan J.C."/>
            <person name="Lara F."/>
            <person name="Munidasa M."/>
            <person name="Palculict T."/>
            <person name="Patil S."/>
            <person name="Pu L.-L."/>
            <person name="Saada N."/>
            <person name="Tang L."/>
            <person name="Weissenberger G."/>
            <person name="Zhu Y."/>
            <person name="Hemphill L."/>
            <person name="Shang Y."/>
            <person name="Youmans B."/>
            <person name="Ayvaz T."/>
            <person name="Ross M."/>
            <person name="Santibanez J."/>
            <person name="Aqrawi P."/>
            <person name="Gross S."/>
            <person name="Joshi V."/>
            <person name="Fowler G."/>
            <person name="Nazareth L."/>
            <person name="Reid J."/>
            <person name="Worley K."/>
            <person name="Petrosino J."/>
            <person name="Highlander S."/>
            <person name="Gibbs R."/>
        </authorList>
    </citation>
    <scope>NUCLEOTIDE SEQUENCE [LARGE SCALE GENOMIC DNA]</scope>
    <source>
        <strain evidence="1 2">DSM 15606</strain>
    </source>
</reference>
<evidence type="ECO:0000313" key="1">
    <source>
        <dbReference type="EMBL" id="EFV03414.1"/>
    </source>
</evidence>
<sequence>MSLNKAEEQPYSCAWRNEMKQTRHEMYLVVGRAHAFSEVNKS</sequence>
<dbReference type="AlphaFoldDB" id="E6MSF5"/>